<dbReference type="PROSITE" id="PS00141">
    <property type="entry name" value="ASP_PROTEASE"/>
    <property type="match status" value="1"/>
</dbReference>
<dbReference type="EMBL" id="JADCUA010000011">
    <property type="protein sequence ID" value="KAH9836122.1"/>
    <property type="molecule type" value="Genomic_DNA"/>
</dbReference>
<keyword evidence="6" id="KW-0732">Signal</keyword>
<evidence type="ECO:0000256" key="5">
    <source>
        <dbReference type="SAM" id="Phobius"/>
    </source>
</evidence>
<dbReference type="GeneID" id="72004573"/>
<dbReference type="InterPro" id="IPR034164">
    <property type="entry name" value="Pepsin-like_dom"/>
</dbReference>
<evidence type="ECO:0000256" key="6">
    <source>
        <dbReference type="SAM" id="SignalP"/>
    </source>
</evidence>
<dbReference type="Pfam" id="PF00026">
    <property type="entry name" value="Asp"/>
    <property type="match status" value="1"/>
</dbReference>
<keyword evidence="3" id="KW-0645">Protease</keyword>
<feature type="transmembrane region" description="Helical" evidence="5">
    <location>
        <begin position="468"/>
        <end position="489"/>
    </location>
</feature>
<feature type="compositionally biased region" description="Low complexity" evidence="4">
    <location>
        <begin position="442"/>
        <end position="459"/>
    </location>
</feature>
<feature type="domain" description="Peptidase A1" evidence="7">
    <location>
        <begin position="63"/>
        <end position="388"/>
    </location>
</feature>
<feature type="chain" id="PRO_5046457753" evidence="6">
    <location>
        <begin position="22"/>
        <end position="524"/>
    </location>
</feature>
<evidence type="ECO:0000256" key="4">
    <source>
        <dbReference type="SAM" id="MobiDB-lite"/>
    </source>
</evidence>
<keyword evidence="5" id="KW-0812">Transmembrane</keyword>
<name>A0ABQ8KEF6_9APHY</name>
<keyword evidence="5" id="KW-0472">Membrane</keyword>
<organism evidence="8 9">
    <name type="scientific">Rhodofomes roseus</name>
    <dbReference type="NCBI Taxonomy" id="34475"/>
    <lineage>
        <taxon>Eukaryota</taxon>
        <taxon>Fungi</taxon>
        <taxon>Dikarya</taxon>
        <taxon>Basidiomycota</taxon>
        <taxon>Agaricomycotina</taxon>
        <taxon>Agaricomycetes</taxon>
        <taxon>Polyporales</taxon>
        <taxon>Rhodofomes</taxon>
    </lineage>
</organism>
<proteinExistence type="inferred from homology"/>
<keyword evidence="5" id="KW-1133">Transmembrane helix</keyword>
<evidence type="ECO:0000256" key="1">
    <source>
        <dbReference type="ARBA" id="ARBA00007447"/>
    </source>
</evidence>
<dbReference type="Gene3D" id="2.40.70.10">
    <property type="entry name" value="Acid Proteases"/>
    <property type="match status" value="2"/>
</dbReference>
<dbReference type="SUPFAM" id="SSF50630">
    <property type="entry name" value="Acid proteases"/>
    <property type="match status" value="1"/>
</dbReference>
<evidence type="ECO:0000313" key="8">
    <source>
        <dbReference type="EMBL" id="KAH9836122.1"/>
    </source>
</evidence>
<feature type="signal peptide" evidence="6">
    <location>
        <begin position="1"/>
        <end position="21"/>
    </location>
</feature>
<comment type="caution">
    <text evidence="8">The sequence shown here is derived from an EMBL/GenBank/DDBJ whole genome shotgun (WGS) entry which is preliminary data.</text>
</comment>
<protein>
    <submittedName>
        <fullName evidence="8">Aspartic peptidase domain-containing protein</fullName>
    </submittedName>
</protein>
<evidence type="ECO:0000259" key="7">
    <source>
        <dbReference type="PROSITE" id="PS51767"/>
    </source>
</evidence>
<feature type="region of interest" description="Disordered" evidence="4">
    <location>
        <begin position="427"/>
        <end position="459"/>
    </location>
</feature>
<dbReference type="InterPro" id="IPR001969">
    <property type="entry name" value="Aspartic_peptidase_AS"/>
</dbReference>
<dbReference type="PRINTS" id="PR00792">
    <property type="entry name" value="PEPSIN"/>
</dbReference>
<evidence type="ECO:0000256" key="2">
    <source>
        <dbReference type="ARBA" id="ARBA00022750"/>
    </source>
</evidence>
<keyword evidence="2 3" id="KW-0064">Aspartyl protease</keyword>
<dbReference type="Proteomes" id="UP000814176">
    <property type="component" value="Unassembled WGS sequence"/>
</dbReference>
<dbReference type="RefSeq" id="XP_047778407.1">
    <property type="nucleotide sequence ID" value="XM_047923841.1"/>
</dbReference>
<dbReference type="CDD" id="cd05471">
    <property type="entry name" value="pepsin_like"/>
    <property type="match status" value="1"/>
</dbReference>
<gene>
    <name evidence="8" type="ORF">C8Q71DRAFT_760683</name>
</gene>
<evidence type="ECO:0000256" key="3">
    <source>
        <dbReference type="RuleBase" id="RU000454"/>
    </source>
</evidence>
<keyword evidence="9" id="KW-1185">Reference proteome</keyword>
<dbReference type="InterPro" id="IPR033121">
    <property type="entry name" value="PEPTIDASE_A1"/>
</dbReference>
<accession>A0ABQ8KEF6</accession>
<reference evidence="8 9" key="1">
    <citation type="journal article" date="2021" name="Environ. Microbiol.">
        <title>Gene family expansions and transcriptome signatures uncover fungal adaptations to wood decay.</title>
        <authorList>
            <person name="Hage H."/>
            <person name="Miyauchi S."/>
            <person name="Viragh M."/>
            <person name="Drula E."/>
            <person name="Min B."/>
            <person name="Chaduli D."/>
            <person name="Navarro D."/>
            <person name="Favel A."/>
            <person name="Norest M."/>
            <person name="Lesage-Meessen L."/>
            <person name="Balint B."/>
            <person name="Merenyi Z."/>
            <person name="de Eugenio L."/>
            <person name="Morin E."/>
            <person name="Martinez A.T."/>
            <person name="Baldrian P."/>
            <person name="Stursova M."/>
            <person name="Martinez M.J."/>
            <person name="Novotny C."/>
            <person name="Magnuson J.K."/>
            <person name="Spatafora J.W."/>
            <person name="Maurice S."/>
            <person name="Pangilinan J."/>
            <person name="Andreopoulos W."/>
            <person name="LaButti K."/>
            <person name="Hundley H."/>
            <person name="Na H."/>
            <person name="Kuo A."/>
            <person name="Barry K."/>
            <person name="Lipzen A."/>
            <person name="Henrissat B."/>
            <person name="Riley R."/>
            <person name="Ahrendt S."/>
            <person name="Nagy L.G."/>
            <person name="Grigoriev I.V."/>
            <person name="Martin F."/>
            <person name="Rosso M.N."/>
        </authorList>
    </citation>
    <scope>NUCLEOTIDE SEQUENCE [LARGE SCALE GENOMIC DNA]</scope>
    <source>
        <strain evidence="8 9">CIRM-BRFM 1785</strain>
    </source>
</reference>
<evidence type="ECO:0000313" key="9">
    <source>
        <dbReference type="Proteomes" id="UP000814176"/>
    </source>
</evidence>
<dbReference type="InterPro" id="IPR001461">
    <property type="entry name" value="Aspartic_peptidase_A1"/>
</dbReference>
<comment type="similarity">
    <text evidence="1 3">Belongs to the peptidase A1 family.</text>
</comment>
<dbReference type="PANTHER" id="PTHR47966">
    <property type="entry name" value="BETA-SITE APP-CLEAVING ENZYME, ISOFORM A-RELATED"/>
    <property type="match status" value="1"/>
</dbReference>
<dbReference type="InterPro" id="IPR021109">
    <property type="entry name" value="Peptidase_aspartic_dom_sf"/>
</dbReference>
<sequence>MYQRLLSFSFLASTVLSSAFAIHIPLRRGFVSSRDDSPHKVTVTKSSTSNDLSGFVNYGDFRYIGNITIAGQSYEVILDTGSPDLWVVTDSALPGAVNTSVSVKLNYGTDAADGSSIHGDIFTAEVEFAGFTIAQQAYIDVQNSTVSDGLVAPGISGLIGLSPLTETSPVASQLKEANYNASGYNTLQNIFFNDPSIQPQFTILMSRNDGLNETSGGAFTIGDPVPELASIQDTPILPVGSDSPLIAQHWTVHMDAIIINGQWYNTSSSGAANLSAILDTGTPTALVDPRFVDIMYGANAEQIDTDYSVVDCNAQVNISLVFGENEFPINPIDAIQPVALAKNGSLICKGAIGRLAGSFPDGSLLLGDTFLRNAYTLYNLNIGNSSQAEIGPYVQMLSTTDAEAAAQEFAQANQERLSAFAAALSENSTSSSSGSDDDDDLSVAGGVSSPSASSSSSDDYSALMRNSYIIIGLMAGALFLLIVIAAMLVRRARASPQRTYRPVGAEKSDQLPLQYETFAATYKD</sequence>
<keyword evidence="3" id="KW-0378">Hydrolase</keyword>
<dbReference type="PROSITE" id="PS51767">
    <property type="entry name" value="PEPTIDASE_A1"/>
    <property type="match status" value="1"/>
</dbReference>
<dbReference type="PANTHER" id="PTHR47966:SF73">
    <property type="entry name" value="PEPTIDASE A1 DOMAIN-CONTAINING PROTEIN"/>
    <property type="match status" value="1"/>
</dbReference>